<dbReference type="GO" id="GO:0006402">
    <property type="term" value="P:mRNA catabolic process"/>
    <property type="evidence" value="ECO:0007669"/>
    <property type="project" value="TreeGrafter"/>
</dbReference>
<dbReference type="Proteomes" id="UP000270261">
    <property type="component" value="Unassembled WGS sequence"/>
</dbReference>
<dbReference type="InterPro" id="IPR011129">
    <property type="entry name" value="CSD"/>
</dbReference>
<feature type="compositionally biased region" description="Basic and acidic residues" evidence="9">
    <location>
        <begin position="609"/>
        <end position="618"/>
    </location>
</feature>
<dbReference type="InterPro" id="IPR013223">
    <property type="entry name" value="RNase_B_OB_dom"/>
</dbReference>
<accession>A0A3R8MZ89</accession>
<organism evidence="11 12">
    <name type="scientific">Lautropia dentalis</name>
    <dbReference type="NCBI Taxonomy" id="2490857"/>
    <lineage>
        <taxon>Bacteria</taxon>
        <taxon>Pseudomonadati</taxon>
        <taxon>Pseudomonadota</taxon>
        <taxon>Betaproteobacteria</taxon>
        <taxon>Burkholderiales</taxon>
        <taxon>Burkholderiaceae</taxon>
        <taxon>Lautropia</taxon>
    </lineage>
</organism>
<evidence type="ECO:0000259" key="10">
    <source>
        <dbReference type="PROSITE" id="PS50126"/>
    </source>
</evidence>
<dbReference type="RefSeq" id="WP_125095291.1">
    <property type="nucleotide sequence ID" value="NZ_RRUE01000001.1"/>
</dbReference>
<gene>
    <name evidence="8 11" type="primary">rnr</name>
    <name evidence="11" type="ORF">EHV23_06995</name>
</gene>
<dbReference type="InterPro" id="IPR003029">
    <property type="entry name" value="S1_domain"/>
</dbReference>
<dbReference type="NCBIfam" id="TIGR00358">
    <property type="entry name" value="3_prime_RNase"/>
    <property type="match status" value="1"/>
</dbReference>
<comment type="catalytic activity">
    <reaction evidence="1 8">
        <text>Exonucleolytic cleavage in the 3'- to 5'-direction to yield nucleoside 5'-phosphates.</text>
        <dbReference type="EC" id="3.1.13.1"/>
    </reaction>
</comment>
<dbReference type="InterPro" id="IPR022966">
    <property type="entry name" value="RNase_II/R_CS"/>
</dbReference>
<dbReference type="GO" id="GO:0003723">
    <property type="term" value="F:RNA binding"/>
    <property type="evidence" value="ECO:0007669"/>
    <property type="project" value="UniProtKB-UniRule"/>
</dbReference>
<dbReference type="SMART" id="SM00955">
    <property type="entry name" value="RNB"/>
    <property type="match status" value="1"/>
</dbReference>
<dbReference type="PROSITE" id="PS50126">
    <property type="entry name" value="S1"/>
    <property type="match status" value="1"/>
</dbReference>
<dbReference type="PANTHER" id="PTHR23355:SF9">
    <property type="entry name" value="DIS3-LIKE EXONUCLEASE 2"/>
    <property type="match status" value="1"/>
</dbReference>
<dbReference type="Pfam" id="PF00575">
    <property type="entry name" value="S1"/>
    <property type="match status" value="1"/>
</dbReference>
<dbReference type="PANTHER" id="PTHR23355">
    <property type="entry name" value="RIBONUCLEASE"/>
    <property type="match status" value="1"/>
</dbReference>
<keyword evidence="7 8" id="KW-0694">RNA-binding</keyword>
<keyword evidence="4 8" id="KW-0540">Nuclease</keyword>
<reference evidence="11 12" key="1">
    <citation type="submission" date="2018-11" db="EMBL/GenBank/DDBJ databases">
        <title>Genome sequencing of Lautropia sp. KCOM 2505 (= ChDC F240).</title>
        <authorList>
            <person name="Kook J.-K."/>
            <person name="Park S.-N."/>
            <person name="Lim Y.K."/>
        </authorList>
    </citation>
    <scope>NUCLEOTIDE SEQUENCE [LARGE SCALE GENOMIC DNA]</scope>
    <source>
        <strain evidence="11 12">KCOM 2505</strain>
    </source>
</reference>
<evidence type="ECO:0000256" key="5">
    <source>
        <dbReference type="ARBA" id="ARBA00022801"/>
    </source>
</evidence>
<dbReference type="InterPro" id="IPR011805">
    <property type="entry name" value="RNase_R"/>
</dbReference>
<dbReference type="NCBIfam" id="TIGR02063">
    <property type="entry name" value="RNase_R"/>
    <property type="match status" value="1"/>
</dbReference>
<dbReference type="EMBL" id="RRUE01000001">
    <property type="protein sequence ID" value="RRN45864.1"/>
    <property type="molecule type" value="Genomic_DNA"/>
</dbReference>
<dbReference type="Pfam" id="PF08206">
    <property type="entry name" value="OB_RNB"/>
    <property type="match status" value="1"/>
</dbReference>
<sequence>MQETIDPPSRQAILDTLAEEGAPLGIEQLIERLQVPDEALVGMRRRVAAMQRDGQILAGRKGALMLVSRIDLIPGRVSGHRDGFGFMLPDDGSPDIFLPPREMAKVMHGDRVLVRRIGADSRGRPEGKIVEITLRNPRPVVGRLVSERGVLMLAPEDQRIKHDILIEPGGAGGAQPGQVVSAVIIEPPGWNKPPIARVTEVLGSMDDTGMEIEIAVRKFDVPHRFPDDVLAEADALPDTLRPADYRNRVDLRDVALVTIDGEDARDFDDAVYCEAVTDARGRPKGWRLLVAIADVSHYVRPGSPLDAEAQSRTTSVYFPRRVIPMLPEKLSNGLCSINPEVDRLVLVADMVIDTAGEVIAYQFYPAVMHSAARLTYNEVWGILGGDDVAAIERRSALLPRLHELYALYQALEAARKKRGAIEFDTPETKMLCDAQGRITEIVAQSRNDAHRLIEECMLAANTCAADFLVRNKHPGLYRVHEGPSADRLAKLREFLAGAGLSLGNAAQEAKEKRGPRPQDYQILSQRIHGRPDAALLQTMMLRSMQQAVYTPDNQGHFGLAYDAYAHFTSPIRRYPDLLNHRAIKALLEHRRYQPAITCAGPSAGEEAAADGRAHEAGRARAAGAAAPAAGGGASRGRDSVSRGESLAVWESLGQICSANERRADEASRDVQAWLKCVYMRDRIGDHYRGHITGVAPFGLFITLDDLYVEGMAHVSELGSEYFRFDEATQMLMGERTGKCYALTDEVEVEVIAVNLEARRIDFRLLNDSSRRRADDARMSARAGGSPSRSSARSVDPSRAAEHAAGSSRTQTRFAGTPSRAAERTASASSSAAERTASVSSPTVERTASTAPTRTPGRGAGSRAASQAEKPTVKLGRRSAARTATTGRAGASAARAGAGRSGTTAKPPRASTRKRSS</sequence>
<dbReference type="Gene3D" id="2.40.50.140">
    <property type="entry name" value="Nucleic acid-binding proteins"/>
    <property type="match status" value="2"/>
</dbReference>
<evidence type="ECO:0000256" key="1">
    <source>
        <dbReference type="ARBA" id="ARBA00001849"/>
    </source>
</evidence>
<keyword evidence="6 8" id="KW-0269">Exonuclease</keyword>
<dbReference type="SUPFAM" id="SSF50249">
    <property type="entry name" value="Nucleic acid-binding proteins"/>
    <property type="match status" value="3"/>
</dbReference>
<evidence type="ECO:0000256" key="2">
    <source>
        <dbReference type="ARBA" id="ARBA00004496"/>
    </source>
</evidence>
<dbReference type="OrthoDB" id="9764149at2"/>
<feature type="region of interest" description="Disordered" evidence="9">
    <location>
        <begin position="771"/>
        <end position="916"/>
    </location>
</feature>
<keyword evidence="12" id="KW-1185">Reference proteome</keyword>
<feature type="region of interest" description="Disordered" evidence="9">
    <location>
        <begin position="602"/>
        <end position="639"/>
    </location>
</feature>
<protein>
    <recommendedName>
        <fullName evidence="8">Ribonuclease R</fullName>
        <shortName evidence="8">RNase R</shortName>
        <ecNumber evidence="8">3.1.13.1</ecNumber>
    </recommendedName>
</protein>
<dbReference type="GO" id="GO:0008859">
    <property type="term" value="F:exoribonuclease II activity"/>
    <property type="evidence" value="ECO:0007669"/>
    <property type="project" value="UniProtKB-UniRule"/>
</dbReference>
<dbReference type="InterPro" id="IPR001900">
    <property type="entry name" value="RNase_II/R"/>
</dbReference>
<evidence type="ECO:0000256" key="9">
    <source>
        <dbReference type="SAM" id="MobiDB-lite"/>
    </source>
</evidence>
<dbReference type="PROSITE" id="PS01175">
    <property type="entry name" value="RIBONUCLEASE_II"/>
    <property type="match status" value="1"/>
</dbReference>
<dbReference type="GO" id="GO:0005829">
    <property type="term" value="C:cytosol"/>
    <property type="evidence" value="ECO:0007669"/>
    <property type="project" value="TreeGrafter"/>
</dbReference>
<feature type="domain" description="S1 motif" evidence="10">
    <location>
        <begin position="684"/>
        <end position="765"/>
    </location>
</feature>
<evidence type="ECO:0000256" key="3">
    <source>
        <dbReference type="ARBA" id="ARBA00022490"/>
    </source>
</evidence>
<feature type="compositionally biased region" description="Polar residues" evidence="9">
    <location>
        <begin position="841"/>
        <end position="850"/>
    </location>
</feature>
<feature type="compositionally biased region" description="Low complexity" evidence="9">
    <location>
        <begin position="779"/>
        <end position="797"/>
    </location>
</feature>
<dbReference type="CDD" id="cd04471">
    <property type="entry name" value="S1_RNase_R"/>
    <property type="match status" value="1"/>
</dbReference>
<feature type="compositionally biased region" description="Low complexity" evidence="9">
    <location>
        <begin position="880"/>
        <end position="904"/>
    </location>
</feature>
<dbReference type="AlphaFoldDB" id="A0A3R8MZ89"/>
<feature type="compositionally biased region" description="Low complexity" evidence="9">
    <location>
        <begin position="851"/>
        <end position="865"/>
    </location>
</feature>
<name>A0A3R8MZ89_9BURK</name>
<comment type="subcellular location">
    <subcellularLocation>
        <location evidence="2 8">Cytoplasm</location>
    </subcellularLocation>
</comment>
<comment type="similarity">
    <text evidence="8">Belongs to the RNR ribonuclease family. RNase R subfamily.</text>
</comment>
<dbReference type="InterPro" id="IPR004476">
    <property type="entry name" value="RNase_II/RNase_R"/>
</dbReference>
<feature type="compositionally biased region" description="Low complexity" evidence="9">
    <location>
        <begin position="823"/>
        <end position="840"/>
    </location>
</feature>
<dbReference type="InterPro" id="IPR040476">
    <property type="entry name" value="CSD2"/>
</dbReference>
<dbReference type="SMART" id="SM00357">
    <property type="entry name" value="CSP"/>
    <property type="match status" value="1"/>
</dbReference>
<evidence type="ECO:0000256" key="6">
    <source>
        <dbReference type="ARBA" id="ARBA00022839"/>
    </source>
</evidence>
<keyword evidence="3 8" id="KW-0963">Cytoplasm</keyword>
<dbReference type="SMART" id="SM00316">
    <property type="entry name" value="S1"/>
    <property type="match status" value="1"/>
</dbReference>
<dbReference type="EC" id="3.1.13.1" evidence="8"/>
<evidence type="ECO:0000313" key="11">
    <source>
        <dbReference type="EMBL" id="RRN45864.1"/>
    </source>
</evidence>
<dbReference type="Pfam" id="PF17876">
    <property type="entry name" value="CSD2"/>
    <property type="match status" value="1"/>
</dbReference>
<dbReference type="InterPro" id="IPR012340">
    <property type="entry name" value="NA-bd_OB-fold"/>
</dbReference>
<proteinExistence type="inferred from homology"/>
<feature type="compositionally biased region" description="Low complexity" evidence="9">
    <location>
        <begin position="619"/>
        <end position="628"/>
    </location>
</feature>
<evidence type="ECO:0000313" key="12">
    <source>
        <dbReference type="Proteomes" id="UP000270261"/>
    </source>
</evidence>
<comment type="caution">
    <text evidence="11">The sequence shown here is derived from an EMBL/GenBank/DDBJ whole genome shotgun (WGS) entry which is preliminary data.</text>
</comment>
<dbReference type="HAMAP" id="MF_01895">
    <property type="entry name" value="RNase_R"/>
    <property type="match status" value="1"/>
</dbReference>
<dbReference type="InterPro" id="IPR050180">
    <property type="entry name" value="RNR_Ribonuclease"/>
</dbReference>
<dbReference type="Pfam" id="PF00773">
    <property type="entry name" value="RNB"/>
    <property type="match status" value="1"/>
</dbReference>
<evidence type="ECO:0000256" key="8">
    <source>
        <dbReference type="HAMAP-Rule" id="MF_01895"/>
    </source>
</evidence>
<comment type="function">
    <text evidence="8">3'-5' exoribonuclease that releases 5'-nucleoside monophosphates and is involved in maturation of structured RNAs.</text>
</comment>
<evidence type="ECO:0000256" key="4">
    <source>
        <dbReference type="ARBA" id="ARBA00022722"/>
    </source>
</evidence>
<keyword evidence="5 8" id="KW-0378">Hydrolase</keyword>
<evidence type="ECO:0000256" key="7">
    <source>
        <dbReference type="ARBA" id="ARBA00022884"/>
    </source>
</evidence>